<dbReference type="SUPFAM" id="SSF48726">
    <property type="entry name" value="Immunoglobulin"/>
    <property type="match status" value="2"/>
</dbReference>
<dbReference type="InterPro" id="IPR007110">
    <property type="entry name" value="Ig-like_dom"/>
</dbReference>
<evidence type="ECO:0000313" key="4">
    <source>
        <dbReference type="Proteomes" id="UP000683360"/>
    </source>
</evidence>
<dbReference type="Proteomes" id="UP000683360">
    <property type="component" value="Unassembled WGS sequence"/>
</dbReference>
<dbReference type="PANTHER" id="PTHR45889:SF8">
    <property type="entry name" value="IG-LIKE DOMAIN-CONTAINING PROTEIN"/>
    <property type="match status" value="1"/>
</dbReference>
<proteinExistence type="predicted"/>
<dbReference type="PROSITE" id="PS50835">
    <property type="entry name" value="IG_LIKE"/>
    <property type="match status" value="2"/>
</dbReference>
<gene>
    <name evidence="3" type="ORF">MEDL_61138</name>
</gene>
<dbReference type="EMBL" id="CAJPWZ010002969">
    <property type="protein sequence ID" value="CAG2249392.1"/>
    <property type="molecule type" value="Genomic_DNA"/>
</dbReference>
<dbReference type="InterPro" id="IPR013162">
    <property type="entry name" value="CD80_C2-set"/>
</dbReference>
<dbReference type="Gene3D" id="2.60.40.10">
    <property type="entry name" value="Immunoglobulins"/>
    <property type="match status" value="2"/>
</dbReference>
<dbReference type="InterPro" id="IPR013783">
    <property type="entry name" value="Ig-like_fold"/>
</dbReference>
<comment type="caution">
    <text evidence="3">The sequence shown here is derived from an EMBL/GenBank/DDBJ whole genome shotgun (WGS) entry which is preliminary data.</text>
</comment>
<keyword evidence="1" id="KW-1015">Disulfide bond</keyword>
<keyword evidence="4" id="KW-1185">Reference proteome</keyword>
<evidence type="ECO:0000313" key="3">
    <source>
        <dbReference type="EMBL" id="CAG2249392.1"/>
    </source>
</evidence>
<dbReference type="AlphaFoldDB" id="A0A8S3UZL5"/>
<protein>
    <recommendedName>
        <fullName evidence="2">Ig-like domain-containing protein</fullName>
    </recommendedName>
</protein>
<feature type="domain" description="Ig-like" evidence="2">
    <location>
        <begin position="123"/>
        <end position="216"/>
    </location>
</feature>
<dbReference type="PANTHER" id="PTHR45889">
    <property type="entry name" value="IG-LIKE DOMAIN-CONTAINING PROTEIN"/>
    <property type="match status" value="1"/>
</dbReference>
<dbReference type="GO" id="GO:0007156">
    <property type="term" value="P:homophilic cell adhesion via plasma membrane adhesion molecules"/>
    <property type="evidence" value="ECO:0007669"/>
    <property type="project" value="TreeGrafter"/>
</dbReference>
<name>A0A8S3UZL5_MYTED</name>
<dbReference type="InterPro" id="IPR036179">
    <property type="entry name" value="Ig-like_dom_sf"/>
</dbReference>
<sequence>MQQDGNPFLGSNDVQLSCVVKVAEDDVVVRITYLSRIGGFKYRSIIVFSIQDNLTAITNPGNYLEGRVTLKNLISSENRTVVEYNRITCDDNTAYRCDVQLSNYIIQTSNYHSIEVKGIPTKPDGFPIRTPGSNVCQGVNVNYTCSGMVGAPPGYFRWTKTSNGSTTLYNDTFHSDIPGECNINRTSILSIEVQKEDNNASFRCEVIHELATSEMYQQTIPEMFVYDPYEYTIITKRPDKIYYDLTTPYIELTCFAQGCNLPNYTWYKDIDLNTSIGNESLYVISDVEIESSGSYICVIETIVNGTEEKYNHTVTIDILKGLILYLLILIRQL</sequence>
<evidence type="ECO:0000256" key="1">
    <source>
        <dbReference type="ARBA" id="ARBA00023157"/>
    </source>
</evidence>
<feature type="domain" description="Ig-like" evidence="2">
    <location>
        <begin position="221"/>
        <end position="315"/>
    </location>
</feature>
<organism evidence="3 4">
    <name type="scientific">Mytilus edulis</name>
    <name type="common">Blue mussel</name>
    <dbReference type="NCBI Taxonomy" id="6550"/>
    <lineage>
        <taxon>Eukaryota</taxon>
        <taxon>Metazoa</taxon>
        <taxon>Spiralia</taxon>
        <taxon>Lophotrochozoa</taxon>
        <taxon>Mollusca</taxon>
        <taxon>Bivalvia</taxon>
        <taxon>Autobranchia</taxon>
        <taxon>Pteriomorphia</taxon>
        <taxon>Mytilida</taxon>
        <taxon>Mytiloidea</taxon>
        <taxon>Mytilidae</taxon>
        <taxon>Mytilinae</taxon>
        <taxon>Mytilus</taxon>
    </lineage>
</organism>
<reference evidence="3" key="1">
    <citation type="submission" date="2021-03" db="EMBL/GenBank/DDBJ databases">
        <authorList>
            <person name="Bekaert M."/>
        </authorList>
    </citation>
    <scope>NUCLEOTIDE SEQUENCE</scope>
</reference>
<evidence type="ECO:0000259" key="2">
    <source>
        <dbReference type="PROSITE" id="PS50835"/>
    </source>
</evidence>
<accession>A0A8S3UZL5</accession>
<dbReference type="CDD" id="cd00096">
    <property type="entry name" value="Ig"/>
    <property type="match status" value="1"/>
</dbReference>
<dbReference type="Pfam" id="PF08205">
    <property type="entry name" value="C2-set_2"/>
    <property type="match status" value="1"/>
</dbReference>